<dbReference type="EC" id="1.6.5.11" evidence="3"/>
<feature type="domain" description="NADH-quinone oxidoreductase subunit D" evidence="2">
    <location>
        <begin position="1"/>
        <end position="262"/>
    </location>
</feature>
<gene>
    <name evidence="3" type="ORF">E6H03_01485</name>
</gene>
<evidence type="ECO:0000256" key="1">
    <source>
        <dbReference type="ARBA" id="ARBA00022719"/>
    </source>
</evidence>
<comment type="caution">
    <text evidence="3">The sequence shown here is derived from an EMBL/GenBank/DDBJ whole genome shotgun (WGS) entry which is preliminary data.</text>
</comment>
<name>A0A537JMH7_9BACT</name>
<evidence type="ECO:0000313" key="4">
    <source>
        <dbReference type="Proteomes" id="UP000318093"/>
    </source>
</evidence>
<sequence length="262" mass="29185">YCFADRERFLDLSEMVSGQRMMPGYFRAGGVAADLPEEFFPAARAFLDDLPRRVDEYERLLDDNLIWRERTEGVAVLGRDDAIALSATGPVLRGSGVAHDVRKVLPYAGYDEFEFDVPVRAEGDAYARYRVRMEEMRQSRKIALQALERLPDGPVLTGDRKVALPPRAELARSMEAVIHQFKLVSEGMHPPAGDSYVATESARGEKGYFIVSDGSNRPARVHVRAPSFYNLQTLPVMVANRPLSDVVVAVASIDIILGDVDR</sequence>
<dbReference type="PANTHER" id="PTHR11993:SF10">
    <property type="entry name" value="NADH DEHYDROGENASE [UBIQUINONE] IRON-SULFUR PROTEIN 2, MITOCHONDRIAL"/>
    <property type="match status" value="1"/>
</dbReference>
<protein>
    <submittedName>
        <fullName evidence="3">NADH-quinone oxidoreductase subunit D</fullName>
        <ecNumber evidence="3">1.6.5.11</ecNumber>
    </submittedName>
</protein>
<organism evidence="3 4">
    <name type="scientific">Candidatus Segetimicrobium genomatis</name>
    <dbReference type="NCBI Taxonomy" id="2569760"/>
    <lineage>
        <taxon>Bacteria</taxon>
        <taxon>Bacillati</taxon>
        <taxon>Candidatus Sysuimicrobiota</taxon>
        <taxon>Candidatus Sysuimicrobiia</taxon>
        <taxon>Candidatus Sysuimicrobiales</taxon>
        <taxon>Candidatus Segetimicrobiaceae</taxon>
        <taxon>Candidatus Segetimicrobium</taxon>
    </lineage>
</organism>
<proteinExistence type="predicted"/>
<dbReference type="InterPro" id="IPR029014">
    <property type="entry name" value="NiFe-Hase_large"/>
</dbReference>
<dbReference type="GO" id="GO:0016651">
    <property type="term" value="F:oxidoreductase activity, acting on NAD(P)H"/>
    <property type="evidence" value="ECO:0007669"/>
    <property type="project" value="InterPro"/>
</dbReference>
<dbReference type="PANTHER" id="PTHR11993">
    <property type="entry name" value="NADH-UBIQUINONE OXIDOREDUCTASE 49 KDA SUBUNIT"/>
    <property type="match status" value="1"/>
</dbReference>
<dbReference type="Proteomes" id="UP000318093">
    <property type="component" value="Unassembled WGS sequence"/>
</dbReference>
<dbReference type="InterPro" id="IPR001135">
    <property type="entry name" value="NADH_Q_OxRdtase_suD"/>
</dbReference>
<feature type="non-terminal residue" evidence="3">
    <location>
        <position position="1"/>
    </location>
</feature>
<dbReference type="GO" id="GO:0051287">
    <property type="term" value="F:NAD binding"/>
    <property type="evidence" value="ECO:0007669"/>
    <property type="project" value="InterPro"/>
</dbReference>
<evidence type="ECO:0000313" key="3">
    <source>
        <dbReference type="EMBL" id="TMI84737.1"/>
    </source>
</evidence>
<keyword evidence="3" id="KW-0560">Oxidoreductase</keyword>
<keyword evidence="1" id="KW-0874">Quinone</keyword>
<dbReference type="Pfam" id="PF00346">
    <property type="entry name" value="Complex1_49kDa"/>
    <property type="match status" value="1"/>
</dbReference>
<evidence type="ECO:0000259" key="2">
    <source>
        <dbReference type="Pfam" id="PF00346"/>
    </source>
</evidence>
<dbReference type="Gene3D" id="1.10.645.10">
    <property type="entry name" value="Cytochrome-c3 Hydrogenase, chain B"/>
    <property type="match status" value="1"/>
</dbReference>
<dbReference type="EMBL" id="VBAN01000047">
    <property type="protein sequence ID" value="TMI84737.1"/>
    <property type="molecule type" value="Genomic_DNA"/>
</dbReference>
<accession>A0A537JMH7</accession>
<reference evidence="3 4" key="1">
    <citation type="journal article" date="2019" name="Nat. Microbiol.">
        <title>Mediterranean grassland soil C-N compound turnover is dependent on rainfall and depth, and is mediated by genomically divergent microorganisms.</title>
        <authorList>
            <person name="Diamond S."/>
            <person name="Andeer P.F."/>
            <person name="Li Z."/>
            <person name="Crits-Christoph A."/>
            <person name="Burstein D."/>
            <person name="Anantharaman K."/>
            <person name="Lane K.R."/>
            <person name="Thomas B.C."/>
            <person name="Pan C."/>
            <person name="Northen T.R."/>
            <person name="Banfield J.F."/>
        </authorList>
    </citation>
    <scope>NUCLEOTIDE SEQUENCE [LARGE SCALE GENOMIC DNA]</scope>
    <source>
        <strain evidence="3">NP_6</strain>
    </source>
</reference>
<dbReference type="SUPFAM" id="SSF56762">
    <property type="entry name" value="HydB/Nqo4-like"/>
    <property type="match status" value="1"/>
</dbReference>
<dbReference type="AlphaFoldDB" id="A0A537JMH7"/>
<dbReference type="InterPro" id="IPR022885">
    <property type="entry name" value="NDH1_su_D/H"/>
</dbReference>
<dbReference type="GO" id="GO:0048038">
    <property type="term" value="F:quinone binding"/>
    <property type="evidence" value="ECO:0007669"/>
    <property type="project" value="UniProtKB-KW"/>
</dbReference>